<feature type="region of interest" description="Disordered" evidence="7">
    <location>
        <begin position="711"/>
        <end position="805"/>
    </location>
</feature>
<feature type="transmembrane region" description="Helical" evidence="6">
    <location>
        <begin position="362"/>
        <end position="383"/>
    </location>
</feature>
<evidence type="ECO:0000256" key="6">
    <source>
        <dbReference type="RuleBase" id="RU310713"/>
    </source>
</evidence>
<dbReference type="PANTHER" id="PTHR23302">
    <property type="entry name" value="TRANSMEMBRANE CHANNEL-RELATED"/>
    <property type="match status" value="1"/>
</dbReference>
<dbReference type="PANTHER" id="PTHR23302:SF35">
    <property type="entry name" value="TRANSMEMBRANE CHANNEL-LIKE PROTEIN 3"/>
    <property type="match status" value="1"/>
</dbReference>
<evidence type="ECO:0000256" key="4">
    <source>
        <dbReference type="ARBA" id="ARBA00022989"/>
    </source>
</evidence>
<feature type="transmembrane region" description="Helical" evidence="6">
    <location>
        <begin position="511"/>
        <end position="529"/>
    </location>
</feature>
<evidence type="ECO:0000256" key="5">
    <source>
        <dbReference type="ARBA" id="ARBA00023136"/>
    </source>
</evidence>
<reference evidence="9" key="1">
    <citation type="submission" date="2025-08" db="UniProtKB">
        <authorList>
            <consortium name="Ensembl"/>
        </authorList>
    </citation>
    <scope>IDENTIFICATION</scope>
</reference>
<feature type="domain" description="TMC" evidence="8">
    <location>
        <begin position="499"/>
        <end position="606"/>
    </location>
</feature>
<feature type="compositionally biased region" description="Low complexity" evidence="7">
    <location>
        <begin position="992"/>
        <end position="1010"/>
    </location>
</feature>
<keyword evidence="3 6" id="KW-0812">Transmembrane</keyword>
<feature type="compositionally biased region" description="Polar residues" evidence="7">
    <location>
        <begin position="711"/>
        <end position="736"/>
    </location>
</feature>
<organism evidence="9 10">
    <name type="scientific">Neovison vison</name>
    <name type="common">American mink</name>
    <name type="synonym">Mustela vison</name>
    <dbReference type="NCBI Taxonomy" id="452646"/>
    <lineage>
        <taxon>Eukaryota</taxon>
        <taxon>Metazoa</taxon>
        <taxon>Chordata</taxon>
        <taxon>Craniata</taxon>
        <taxon>Vertebrata</taxon>
        <taxon>Euteleostomi</taxon>
        <taxon>Mammalia</taxon>
        <taxon>Eutheria</taxon>
        <taxon>Laurasiatheria</taxon>
        <taxon>Carnivora</taxon>
        <taxon>Caniformia</taxon>
        <taxon>Musteloidea</taxon>
        <taxon>Mustelidae</taxon>
        <taxon>Mustelinae</taxon>
        <taxon>Neogale</taxon>
    </lineage>
</organism>
<evidence type="ECO:0000313" key="9">
    <source>
        <dbReference type="Ensembl" id="ENSNVIP00000015490.1"/>
    </source>
</evidence>
<dbReference type="InterPro" id="IPR012496">
    <property type="entry name" value="TMC_dom"/>
</dbReference>
<protein>
    <recommendedName>
        <fullName evidence="6">Transmembrane channel-like protein</fullName>
    </recommendedName>
</protein>
<proteinExistence type="inferred from homology"/>
<feature type="transmembrane region" description="Helical" evidence="6">
    <location>
        <begin position="631"/>
        <end position="655"/>
    </location>
</feature>
<keyword evidence="5 6" id="KW-0472">Membrane</keyword>
<dbReference type="AlphaFoldDB" id="A0A8C7B5H9"/>
<feature type="compositionally biased region" description="Low complexity" evidence="7">
    <location>
        <begin position="752"/>
        <end position="764"/>
    </location>
</feature>
<evidence type="ECO:0000259" key="8">
    <source>
        <dbReference type="Pfam" id="PF07810"/>
    </source>
</evidence>
<feature type="region of interest" description="Disordered" evidence="7">
    <location>
        <begin position="927"/>
        <end position="1037"/>
    </location>
</feature>
<dbReference type="Ensembl" id="ENSNVIT00000018074.1">
    <property type="protein sequence ID" value="ENSNVIP00000015490.1"/>
    <property type="gene ID" value="ENSNVIG00000012058.1"/>
</dbReference>
<keyword evidence="10" id="KW-1185">Reference proteome</keyword>
<evidence type="ECO:0000256" key="3">
    <source>
        <dbReference type="ARBA" id="ARBA00022692"/>
    </source>
</evidence>
<name>A0A8C7B5H9_NEOVI</name>
<feature type="transmembrane region" description="Helical" evidence="6">
    <location>
        <begin position="227"/>
        <end position="245"/>
    </location>
</feature>
<feature type="transmembrane region" description="Helical" evidence="6">
    <location>
        <begin position="137"/>
        <end position="164"/>
    </location>
</feature>
<dbReference type="Pfam" id="PF07810">
    <property type="entry name" value="TMC"/>
    <property type="match status" value="1"/>
</dbReference>
<evidence type="ECO:0000313" key="10">
    <source>
        <dbReference type="Proteomes" id="UP000694425"/>
    </source>
</evidence>
<feature type="transmembrane region" description="Helical" evidence="6">
    <location>
        <begin position="575"/>
        <end position="596"/>
    </location>
</feature>
<accession>A0A8C7B5H9</accession>
<keyword evidence="4 6" id="KW-1133">Transmembrane helix</keyword>
<dbReference type="InterPro" id="IPR038900">
    <property type="entry name" value="TMC"/>
</dbReference>
<evidence type="ECO:0000256" key="2">
    <source>
        <dbReference type="ARBA" id="ARBA00006510"/>
    </source>
</evidence>
<evidence type="ECO:0000256" key="1">
    <source>
        <dbReference type="ARBA" id="ARBA00004141"/>
    </source>
</evidence>
<evidence type="ECO:0000256" key="7">
    <source>
        <dbReference type="SAM" id="MobiDB-lite"/>
    </source>
</evidence>
<reference evidence="9" key="2">
    <citation type="submission" date="2025-09" db="UniProtKB">
        <authorList>
            <consortium name="Ensembl"/>
        </authorList>
    </citation>
    <scope>IDENTIFICATION</scope>
</reference>
<comment type="similarity">
    <text evidence="2 6">Belongs to the TMC family.</text>
</comment>
<feature type="region of interest" description="Disordered" evidence="7">
    <location>
        <begin position="882"/>
        <end position="902"/>
    </location>
</feature>
<dbReference type="GO" id="GO:0008381">
    <property type="term" value="F:mechanosensitive monoatomic ion channel activity"/>
    <property type="evidence" value="ECO:0007669"/>
    <property type="project" value="TreeGrafter"/>
</dbReference>
<dbReference type="GeneTree" id="ENSGT01050000244942"/>
<dbReference type="Proteomes" id="UP000694425">
    <property type="component" value="Unplaced"/>
</dbReference>
<feature type="transmembrane region" description="Helical" evidence="6">
    <location>
        <begin position="315"/>
        <end position="340"/>
    </location>
</feature>
<dbReference type="GO" id="GO:0005886">
    <property type="term" value="C:plasma membrane"/>
    <property type="evidence" value="ECO:0007669"/>
    <property type="project" value="InterPro"/>
</dbReference>
<comment type="subcellular location">
    <subcellularLocation>
        <location evidence="1 6">Membrane</location>
        <topology evidence="1 6">Multi-pass membrane protein</topology>
    </subcellularLocation>
</comment>
<feature type="transmembrane region" description="Helical" evidence="6">
    <location>
        <begin position="395"/>
        <end position="415"/>
    </location>
</feature>
<sequence length="1055" mass="118694">MKASKACPRHRSRRNTGQHCLYQESLLLSNLDDSFNAEEAGDSADPEQIFQNIQFQKDLMANLRCRPWTMGQKLGALRRAKEIVLKFEGRLTRTRGYQAAGAELWRKFARLACNFMVIFIPWEMRIKKIESHFGSGVASYFIFLRWLFGINIVLTIMTGAFIVIPELIAGQPFGSTASKTIPKEHVAAAQDLDTVWSLGGYLQYSVLFYGYYGRERRIGRAGYRLPLAYFLVGMAVFAYSFIILLRKMAKNSRTSLASASSEDYTFCWRVFCAWDYLIGNPEAAESKTAAVVNSIREAILEEQEKKKSKNLAVTICLRVVANILVLLSLAGSIYLIYFVVDRSQKLEQSRKELTLWEKNEQVSVVVSLVTMLAPSAFDLIAALERYHPRTSLRFQLARVLVLYLGNLYSLIIALLDKVNSMSPEEAGTPNNTSHWSDLITFSATRTAPEEETWSTPGPGPGLPRLSTWAPEETSIPAPTLPFSEANKTSVYTQRPQDQCWETYVGQEMLKLSIIDMLFTVASTLLIDFFRGLFVRHLSDYWCWDLESKFPEYGEFKIAENVLHLVYNQGMISNNFYLAMLLFMLFLCMLPTVFAIVRYKPSLNCGPFSGQEKMYDIVSETIEDFPAWFGSLVGYVSSPVVILPAVLLLFMLIYYLQSIARSLKLSNQQLRMQIQNARSEDKKKAAQMVEARIQTQEESIKRLPKESDLSLQLSSAHSVTPQSNGIVVNAGSSSSKSGRMETGTPGTPPSPRPGLRSPSSPLPGTFKPRPEQDPNRCLCGQSARAGDLRKDRSYSPGTRAKHTEDVYSQPLCRRDFQQIDPPLRGAGLLAAVPRDPRSRAPRYYIVNERDSRQKTHPTFWPERRFRMEASGDIVEMCPRTPRPGVSWAHQQGPSPQLSEEEEGVLRRELVRRSLHPLSLRSLQGAPHFYVGDRSEGQSPAPEHQGRPHFRSLDDGFGAPLDRPVAGHKKPRSRNLQSTQHPPMVRGKPEVEPSLSESDSMSAASSSDQQTSGNDRPLQIAPGQPRFPRSVSPPGRRKAVSRQELIVDLNDLICSNV</sequence>